<gene>
    <name evidence="2" type="ORF">METZ01_LOCUS76161</name>
</gene>
<dbReference type="SUPFAM" id="SSF55287">
    <property type="entry name" value="RPB5-like RNA polymerase subunit"/>
    <property type="match status" value="1"/>
</dbReference>
<dbReference type="Pfam" id="PF01191">
    <property type="entry name" value="RNA_pol_Rpb5_C"/>
    <property type="match status" value="1"/>
</dbReference>
<reference evidence="2" key="1">
    <citation type="submission" date="2018-05" db="EMBL/GenBank/DDBJ databases">
        <authorList>
            <person name="Lanie J.A."/>
            <person name="Ng W.-L."/>
            <person name="Kazmierczak K.M."/>
            <person name="Andrzejewski T.M."/>
            <person name="Davidsen T.M."/>
            <person name="Wayne K.J."/>
            <person name="Tettelin H."/>
            <person name="Glass J.I."/>
            <person name="Rusch D."/>
            <person name="Podicherti R."/>
            <person name="Tsui H.-C.T."/>
            <person name="Winkler M.E."/>
        </authorList>
    </citation>
    <scope>NUCLEOTIDE SEQUENCE</scope>
</reference>
<dbReference type="GO" id="GO:0006351">
    <property type="term" value="P:DNA-templated transcription"/>
    <property type="evidence" value="ECO:0007669"/>
    <property type="project" value="InterPro"/>
</dbReference>
<dbReference type="GO" id="GO:0003677">
    <property type="term" value="F:DNA binding"/>
    <property type="evidence" value="ECO:0007669"/>
    <property type="project" value="InterPro"/>
</dbReference>
<name>A0A381U7G2_9ZZZZ</name>
<evidence type="ECO:0000259" key="1">
    <source>
        <dbReference type="Pfam" id="PF01191"/>
    </source>
</evidence>
<proteinExistence type="predicted"/>
<dbReference type="Gene3D" id="3.90.940.20">
    <property type="entry name" value="RPB5-like RNA polymerase subunit"/>
    <property type="match status" value="1"/>
</dbReference>
<dbReference type="InterPro" id="IPR000783">
    <property type="entry name" value="RNA_pol_subH/Rpb5_C"/>
</dbReference>
<dbReference type="GO" id="GO:0003899">
    <property type="term" value="F:DNA-directed RNA polymerase activity"/>
    <property type="evidence" value="ECO:0007669"/>
    <property type="project" value="InterPro"/>
</dbReference>
<protein>
    <recommendedName>
        <fullName evidence="1">RNA polymerase subunit H/Rpb5 C-terminal domain-containing protein</fullName>
    </recommendedName>
</protein>
<dbReference type="AlphaFoldDB" id="A0A381U7G2"/>
<accession>A0A381U7G2</accession>
<dbReference type="InterPro" id="IPR035913">
    <property type="entry name" value="RPB5-like_sf"/>
</dbReference>
<dbReference type="EMBL" id="UINC01005749">
    <property type="protein sequence ID" value="SVA23307.1"/>
    <property type="molecule type" value="Genomic_DNA"/>
</dbReference>
<evidence type="ECO:0000313" key="2">
    <source>
        <dbReference type="EMBL" id="SVA23307.1"/>
    </source>
</evidence>
<sequence>MNNNVLWLNKLVPKHVLLDDSEIEKRLKPLQIEKKQLPKILLKDPALKALDQEAKPGDVVEIHRFDDHAGTSLAYRLVVEE</sequence>
<organism evidence="2">
    <name type="scientific">marine metagenome</name>
    <dbReference type="NCBI Taxonomy" id="408172"/>
    <lineage>
        <taxon>unclassified sequences</taxon>
        <taxon>metagenomes</taxon>
        <taxon>ecological metagenomes</taxon>
    </lineage>
</organism>
<feature type="domain" description="RNA polymerase subunit H/Rpb5 C-terminal" evidence="1">
    <location>
        <begin position="10"/>
        <end position="78"/>
    </location>
</feature>